<organism evidence="4 5">
    <name type="scientific">Cyclobacterium lianum</name>
    <dbReference type="NCBI Taxonomy" id="388280"/>
    <lineage>
        <taxon>Bacteria</taxon>
        <taxon>Pseudomonadati</taxon>
        <taxon>Bacteroidota</taxon>
        <taxon>Cytophagia</taxon>
        <taxon>Cytophagales</taxon>
        <taxon>Cyclobacteriaceae</taxon>
        <taxon>Cyclobacterium</taxon>
    </lineage>
</organism>
<feature type="domain" description="M23ase beta-sheet core" evidence="3">
    <location>
        <begin position="190"/>
        <end position="285"/>
    </location>
</feature>
<gene>
    <name evidence="4" type="ORF">SAMN04488057_102347</name>
</gene>
<dbReference type="STRING" id="388280.SAMN04488057_102347"/>
<protein>
    <submittedName>
        <fullName evidence="4">Peptidase family M23</fullName>
    </submittedName>
</protein>
<dbReference type="Gene3D" id="2.70.70.10">
    <property type="entry name" value="Glucose Permease (Domain IIA)"/>
    <property type="match status" value="1"/>
</dbReference>
<name>A0A1M7K8X7_9BACT</name>
<feature type="transmembrane region" description="Helical" evidence="2">
    <location>
        <begin position="36"/>
        <end position="56"/>
    </location>
</feature>
<dbReference type="PANTHER" id="PTHR21666:SF289">
    <property type="entry name" value="L-ALA--D-GLU ENDOPEPTIDASE"/>
    <property type="match status" value="1"/>
</dbReference>
<evidence type="ECO:0000313" key="5">
    <source>
        <dbReference type="Proteomes" id="UP000184513"/>
    </source>
</evidence>
<dbReference type="Proteomes" id="UP000184513">
    <property type="component" value="Unassembled WGS sequence"/>
</dbReference>
<keyword evidence="5" id="KW-1185">Reference proteome</keyword>
<keyword evidence="1" id="KW-0732">Signal</keyword>
<dbReference type="InterPro" id="IPR011055">
    <property type="entry name" value="Dup_hybrid_motif"/>
</dbReference>
<dbReference type="OrthoDB" id="9814377at2"/>
<proteinExistence type="predicted"/>
<evidence type="ECO:0000256" key="2">
    <source>
        <dbReference type="SAM" id="Phobius"/>
    </source>
</evidence>
<dbReference type="RefSeq" id="WP_073092637.1">
    <property type="nucleotide sequence ID" value="NZ_FRCY01000002.1"/>
</dbReference>
<dbReference type="GO" id="GO:0004222">
    <property type="term" value="F:metalloendopeptidase activity"/>
    <property type="evidence" value="ECO:0007669"/>
    <property type="project" value="TreeGrafter"/>
</dbReference>
<keyword evidence="2" id="KW-0472">Membrane</keyword>
<keyword evidence="2" id="KW-1133">Transmembrane helix</keyword>
<dbReference type="InterPro" id="IPR050570">
    <property type="entry name" value="Cell_wall_metabolism_enzyme"/>
</dbReference>
<dbReference type="PANTHER" id="PTHR21666">
    <property type="entry name" value="PEPTIDASE-RELATED"/>
    <property type="match status" value="1"/>
</dbReference>
<sequence length="292" mass="32726">MSLKQKINDWIETKFLIVIRKEEDFSVITSFNITKIRVGLLFILVFMTCFVAALFLSKSLLARWFDPVYIETENMVKIHALSETIDSLIMEVEAKDQYVRNIQMVISGEEEMGQVQTPPEDEPSEGAQVKRSEIDLFKSSEATQKIVSEFESLPLEEINFGRISSVSFTDNYFFPPVKGVVSSGYSSAESHFGVDVVAGEDEPVKAVADGTVIFANWTLETGYVVGVQHSNELISIYKHNSVILKSVGDPIRGGEILSIIGNTGEQTTGQHLHLELWYKGNPLDPQEFITFD</sequence>
<dbReference type="AlphaFoldDB" id="A0A1M7K8X7"/>
<accession>A0A1M7K8X7</accession>
<keyword evidence="2" id="KW-0812">Transmembrane</keyword>
<dbReference type="EMBL" id="FRCY01000002">
    <property type="protein sequence ID" value="SHM61749.1"/>
    <property type="molecule type" value="Genomic_DNA"/>
</dbReference>
<reference evidence="4 5" key="1">
    <citation type="submission" date="2016-11" db="EMBL/GenBank/DDBJ databases">
        <authorList>
            <person name="Jaros S."/>
            <person name="Januszkiewicz K."/>
            <person name="Wedrychowicz H."/>
        </authorList>
    </citation>
    <scope>NUCLEOTIDE SEQUENCE [LARGE SCALE GENOMIC DNA]</scope>
    <source>
        <strain evidence="4 5">CGMCC 1.6102</strain>
    </source>
</reference>
<dbReference type="SUPFAM" id="SSF51261">
    <property type="entry name" value="Duplicated hybrid motif"/>
    <property type="match status" value="1"/>
</dbReference>
<evidence type="ECO:0000256" key="1">
    <source>
        <dbReference type="ARBA" id="ARBA00022729"/>
    </source>
</evidence>
<dbReference type="InterPro" id="IPR016047">
    <property type="entry name" value="M23ase_b-sheet_dom"/>
</dbReference>
<evidence type="ECO:0000259" key="3">
    <source>
        <dbReference type="Pfam" id="PF01551"/>
    </source>
</evidence>
<dbReference type="Pfam" id="PF01551">
    <property type="entry name" value="Peptidase_M23"/>
    <property type="match status" value="1"/>
</dbReference>
<evidence type="ECO:0000313" key="4">
    <source>
        <dbReference type="EMBL" id="SHM61749.1"/>
    </source>
</evidence>
<dbReference type="CDD" id="cd12797">
    <property type="entry name" value="M23_peptidase"/>
    <property type="match status" value="1"/>
</dbReference>